<keyword evidence="3" id="KW-1185">Reference proteome</keyword>
<feature type="compositionally biased region" description="Polar residues" evidence="1">
    <location>
        <begin position="28"/>
        <end position="47"/>
    </location>
</feature>
<feature type="region of interest" description="Disordered" evidence="1">
    <location>
        <begin position="1"/>
        <end position="77"/>
    </location>
</feature>
<dbReference type="Proteomes" id="UP000654075">
    <property type="component" value="Unassembled WGS sequence"/>
</dbReference>
<organism evidence="2 3">
    <name type="scientific">Polarella glacialis</name>
    <name type="common">Dinoflagellate</name>
    <dbReference type="NCBI Taxonomy" id="89957"/>
    <lineage>
        <taxon>Eukaryota</taxon>
        <taxon>Sar</taxon>
        <taxon>Alveolata</taxon>
        <taxon>Dinophyceae</taxon>
        <taxon>Suessiales</taxon>
        <taxon>Suessiaceae</taxon>
        <taxon>Polarella</taxon>
    </lineage>
</organism>
<sequence>MGCFQSKADAPGAPARSQAKSQGGAPTLLTQKSPAPDSSDSNLQQQEPRSKIRAAFGAARFGGRNKSAQGELGEADEAGGAFAEGLSAASSGSVAQGDSERPGSARSSETLGSAATANDAQQAESSWLSPMESLLCFSCPVTSATQRTGDDGVDDSMSGNMLGSLVKMLVANFDSNMLGVRVDVGALHLDPLTGKVEVQGLTVQNPEGYHSEHLLKADRVVVDINMRKLLFSYCCPSSVLGGGVDIEELFFEGVDVVCEKSLMSSNLTDIMNKLSPDVDEQRPAATGGEKKQATGKDDLNLTLHRVLVKNIGAKVASKLTRGHGMRLEVGDIFYEDFDKEMEVGRGMMDIVRVLLMTLIKSVLASLRQAGHQKNDGGCKLCA</sequence>
<gene>
    <name evidence="2" type="ORF">PGLA1383_LOCUS30201</name>
</gene>
<reference evidence="2" key="1">
    <citation type="submission" date="2021-02" db="EMBL/GenBank/DDBJ databases">
        <authorList>
            <person name="Dougan E. K."/>
            <person name="Rhodes N."/>
            <person name="Thang M."/>
            <person name="Chan C."/>
        </authorList>
    </citation>
    <scope>NUCLEOTIDE SEQUENCE</scope>
</reference>
<feature type="compositionally biased region" description="Polar residues" evidence="1">
    <location>
        <begin position="105"/>
        <end position="124"/>
    </location>
</feature>
<evidence type="ECO:0000256" key="1">
    <source>
        <dbReference type="SAM" id="MobiDB-lite"/>
    </source>
</evidence>
<comment type="caution">
    <text evidence="2">The sequence shown here is derived from an EMBL/GenBank/DDBJ whole genome shotgun (WGS) entry which is preliminary data.</text>
</comment>
<dbReference type="AlphaFoldDB" id="A0A813FK97"/>
<feature type="region of interest" description="Disordered" evidence="1">
    <location>
        <begin position="275"/>
        <end position="294"/>
    </location>
</feature>
<evidence type="ECO:0000313" key="3">
    <source>
        <dbReference type="Proteomes" id="UP000654075"/>
    </source>
</evidence>
<accession>A0A813FK97</accession>
<feature type="region of interest" description="Disordered" evidence="1">
    <location>
        <begin position="89"/>
        <end position="124"/>
    </location>
</feature>
<dbReference type="OrthoDB" id="418599at2759"/>
<name>A0A813FK97_POLGL</name>
<evidence type="ECO:0000313" key="2">
    <source>
        <dbReference type="EMBL" id="CAE8612405.1"/>
    </source>
</evidence>
<dbReference type="EMBL" id="CAJNNV010025117">
    <property type="protein sequence ID" value="CAE8612405.1"/>
    <property type="molecule type" value="Genomic_DNA"/>
</dbReference>
<proteinExistence type="predicted"/>
<protein>
    <submittedName>
        <fullName evidence="2">Uncharacterized protein</fullName>
    </submittedName>
</protein>
<feature type="compositionally biased region" description="Low complexity" evidence="1">
    <location>
        <begin position="53"/>
        <end position="77"/>
    </location>
</feature>